<gene>
    <name evidence="3" type="ORF">CTEN210_01882</name>
</gene>
<dbReference type="EMBL" id="BLLK01000020">
    <property type="protein sequence ID" value="GFH45408.1"/>
    <property type="molecule type" value="Genomic_DNA"/>
</dbReference>
<protein>
    <submittedName>
        <fullName evidence="3">Uncharacterized protein</fullName>
    </submittedName>
</protein>
<evidence type="ECO:0000256" key="1">
    <source>
        <dbReference type="ARBA" id="ARBA00023054"/>
    </source>
</evidence>
<proteinExistence type="predicted"/>
<reference evidence="3 4" key="1">
    <citation type="journal article" date="2021" name="Sci. Rep.">
        <title>The genome of the diatom Chaetoceros tenuissimus carries an ancient integrated fragment of an extant virus.</title>
        <authorList>
            <person name="Hongo Y."/>
            <person name="Kimura K."/>
            <person name="Takaki Y."/>
            <person name="Yoshida Y."/>
            <person name="Baba S."/>
            <person name="Kobayashi G."/>
            <person name="Nagasaki K."/>
            <person name="Hano T."/>
            <person name="Tomaru Y."/>
        </authorList>
    </citation>
    <scope>NUCLEOTIDE SEQUENCE [LARGE SCALE GENOMIC DNA]</scope>
    <source>
        <strain evidence="3 4">NIES-3715</strain>
    </source>
</reference>
<organism evidence="3 4">
    <name type="scientific">Chaetoceros tenuissimus</name>
    <dbReference type="NCBI Taxonomy" id="426638"/>
    <lineage>
        <taxon>Eukaryota</taxon>
        <taxon>Sar</taxon>
        <taxon>Stramenopiles</taxon>
        <taxon>Ochrophyta</taxon>
        <taxon>Bacillariophyta</taxon>
        <taxon>Coscinodiscophyceae</taxon>
        <taxon>Chaetocerotophycidae</taxon>
        <taxon>Chaetocerotales</taxon>
        <taxon>Chaetocerotaceae</taxon>
        <taxon>Chaetoceros</taxon>
    </lineage>
</organism>
<dbReference type="GO" id="GO:0000149">
    <property type="term" value="F:SNARE binding"/>
    <property type="evidence" value="ECO:0007669"/>
    <property type="project" value="TreeGrafter"/>
</dbReference>
<dbReference type="Proteomes" id="UP001054902">
    <property type="component" value="Unassembled WGS sequence"/>
</dbReference>
<dbReference type="GO" id="GO:0000323">
    <property type="term" value="C:lytic vacuole"/>
    <property type="evidence" value="ECO:0007669"/>
    <property type="project" value="TreeGrafter"/>
</dbReference>
<keyword evidence="4" id="KW-1185">Reference proteome</keyword>
<dbReference type="AlphaFoldDB" id="A0AAD3H0A7"/>
<feature type="region of interest" description="Disordered" evidence="2">
    <location>
        <begin position="190"/>
        <end position="212"/>
    </location>
</feature>
<feature type="region of interest" description="Disordered" evidence="2">
    <location>
        <begin position="1"/>
        <end position="34"/>
    </location>
</feature>
<accession>A0AAD3H0A7</accession>
<dbReference type="GO" id="GO:0035493">
    <property type="term" value="P:SNARE complex assembly"/>
    <property type="evidence" value="ECO:0007669"/>
    <property type="project" value="TreeGrafter"/>
</dbReference>
<evidence type="ECO:0000313" key="4">
    <source>
        <dbReference type="Proteomes" id="UP001054902"/>
    </source>
</evidence>
<feature type="region of interest" description="Disordered" evidence="2">
    <location>
        <begin position="493"/>
        <end position="516"/>
    </location>
</feature>
<dbReference type="PANTHER" id="PTHR15157">
    <property type="entry name" value="UV RADIATION RESISTANCE-ASSOCIATED GENE PROTEIN"/>
    <property type="match status" value="1"/>
</dbReference>
<dbReference type="PANTHER" id="PTHR15157:SF5">
    <property type="entry name" value="UV RADIATION RESISTANCE-ASSOCIATED GENE PROTEIN"/>
    <property type="match status" value="1"/>
</dbReference>
<evidence type="ECO:0000313" key="3">
    <source>
        <dbReference type="EMBL" id="GFH45408.1"/>
    </source>
</evidence>
<evidence type="ECO:0000256" key="2">
    <source>
        <dbReference type="SAM" id="MobiDB-lite"/>
    </source>
</evidence>
<comment type="caution">
    <text evidence="3">The sequence shown here is derived from an EMBL/GenBank/DDBJ whole genome shotgun (WGS) entry which is preliminary data.</text>
</comment>
<sequence length="735" mass="83280">MISARYDGAVTETKDNSNLRPRGRIRQRGNDHDDSNVVPVAVTLRNAFAPKGPILKSLQLGVHANPRELDMSSTSVHRSDESLSLPLHMEIVAPHSLLIELKNTYRTDKRMKRRIANMFGLGKMEKENSGRDSDIHRLTPICCVSCLDTCQSNTLKQSMSGTKSHPTWDHIQEQLEDLYSEVITADEAALSTPSQATSDDENDDETSPWLQKNKDSKRLDLVNQRQEIWDRIKLSMRIQCKAIVDVEANIQSNLQNGIENGATSRHKCCHEPEFDMCKSDTTYFILSATSLDANFLKKLPANLERNSMSDPSMLGPIAKYSQSVPNALPRNSILVHFSDGSSRISPKLFDFLVKEGVLDDDDDDNIYENRSGNGDHENDNFSESIDHQIFINIEDLQVDTFQNRFSDDFQGISSGKWGLQRPDINRSHWNGVETGSFADAFDSLTIKDRGRIETSLAMTLKNSDDRDNKSNQTEGDNSTAFFDITSNSLQAIRSRQGSHHGSNEQSANDDMSDSSEKNALEIMNSIKKLDEQIESLSQMLNTEVSYYEEERIKHDQFLQQLHEFISDINELVDERIEIDIEAAGVEDDCKNKEAELESRRRELIYELRERIFPLQSGDSFAINGIPLPKDLHSLSDELISAGLGFVCLAIIMCSKYLSIPLRYKLIFNSSRSAIREDSNVFPLFKERVVERDQFDRGILLLHRNIDHLLQKRGLKSNNSDEDHILAKVGLLLNHI</sequence>
<feature type="compositionally biased region" description="Polar residues" evidence="2">
    <location>
        <begin position="493"/>
        <end position="509"/>
    </location>
</feature>
<dbReference type="GO" id="GO:0005768">
    <property type="term" value="C:endosome"/>
    <property type="evidence" value="ECO:0007669"/>
    <property type="project" value="TreeGrafter"/>
</dbReference>
<keyword evidence="1" id="KW-0175">Coiled coil</keyword>
<name>A0AAD3H0A7_9STRA</name>